<organism evidence="1 2">
    <name type="scientific">Dermacentor silvarum</name>
    <name type="common">Tick</name>
    <dbReference type="NCBI Taxonomy" id="543639"/>
    <lineage>
        <taxon>Eukaryota</taxon>
        <taxon>Metazoa</taxon>
        <taxon>Ecdysozoa</taxon>
        <taxon>Arthropoda</taxon>
        <taxon>Chelicerata</taxon>
        <taxon>Arachnida</taxon>
        <taxon>Acari</taxon>
        <taxon>Parasitiformes</taxon>
        <taxon>Ixodida</taxon>
        <taxon>Ixodoidea</taxon>
        <taxon>Ixodidae</taxon>
        <taxon>Rhipicephalinae</taxon>
        <taxon>Dermacentor</taxon>
    </lineage>
</organism>
<accession>A0ACB8CRK8</accession>
<sequence length="225" mass="25263">MKDSVLARLAQEFKEHRRPREFELRGRIRNSGTRTEAVSRLLDTALQILRLEIMCDFTQLFEKLKDNTQLRELELGRCSPVCVYLDTLASALAQNMTLQLLTLSLDMSWMPRTSSSWKHLGALVNNSRGLETLCLRDSCLGIHAVSPICEALRSNANLQTLNLKGCGFSCTDALMFVRALSRNASSCTTLKLGVVTGKVCEQGQFFREILTTGLGDRVHWVFSSF</sequence>
<evidence type="ECO:0000313" key="2">
    <source>
        <dbReference type="Proteomes" id="UP000821865"/>
    </source>
</evidence>
<keyword evidence="2" id="KW-1185">Reference proteome</keyword>
<dbReference type="EMBL" id="CM023474">
    <property type="protein sequence ID" value="KAH7949634.1"/>
    <property type="molecule type" value="Genomic_DNA"/>
</dbReference>
<evidence type="ECO:0000313" key="1">
    <source>
        <dbReference type="EMBL" id="KAH7949634.1"/>
    </source>
</evidence>
<reference evidence="1" key="1">
    <citation type="submission" date="2020-05" db="EMBL/GenBank/DDBJ databases">
        <title>Large-scale comparative analyses of tick genomes elucidate their genetic diversity and vector capacities.</title>
        <authorList>
            <person name="Jia N."/>
            <person name="Wang J."/>
            <person name="Shi W."/>
            <person name="Du L."/>
            <person name="Sun Y."/>
            <person name="Zhan W."/>
            <person name="Jiang J."/>
            <person name="Wang Q."/>
            <person name="Zhang B."/>
            <person name="Ji P."/>
            <person name="Sakyi L.B."/>
            <person name="Cui X."/>
            <person name="Yuan T."/>
            <person name="Jiang B."/>
            <person name="Yang W."/>
            <person name="Lam T.T.-Y."/>
            <person name="Chang Q."/>
            <person name="Ding S."/>
            <person name="Wang X."/>
            <person name="Zhu J."/>
            <person name="Ruan X."/>
            <person name="Zhao L."/>
            <person name="Wei J."/>
            <person name="Que T."/>
            <person name="Du C."/>
            <person name="Cheng J."/>
            <person name="Dai P."/>
            <person name="Han X."/>
            <person name="Huang E."/>
            <person name="Gao Y."/>
            <person name="Liu J."/>
            <person name="Shao H."/>
            <person name="Ye R."/>
            <person name="Li L."/>
            <person name="Wei W."/>
            <person name="Wang X."/>
            <person name="Wang C."/>
            <person name="Yang T."/>
            <person name="Huo Q."/>
            <person name="Li W."/>
            <person name="Guo W."/>
            <person name="Chen H."/>
            <person name="Zhou L."/>
            <person name="Ni X."/>
            <person name="Tian J."/>
            <person name="Zhou Y."/>
            <person name="Sheng Y."/>
            <person name="Liu T."/>
            <person name="Pan Y."/>
            <person name="Xia L."/>
            <person name="Li J."/>
            <person name="Zhao F."/>
            <person name="Cao W."/>
        </authorList>
    </citation>
    <scope>NUCLEOTIDE SEQUENCE</scope>
    <source>
        <strain evidence="1">Dsil-2018</strain>
    </source>
</reference>
<protein>
    <submittedName>
        <fullName evidence="1">Uncharacterized protein</fullName>
    </submittedName>
</protein>
<comment type="caution">
    <text evidence="1">The sequence shown here is derived from an EMBL/GenBank/DDBJ whole genome shotgun (WGS) entry which is preliminary data.</text>
</comment>
<gene>
    <name evidence="1" type="ORF">HPB49_013068</name>
</gene>
<name>A0ACB8CRK8_DERSI</name>
<proteinExistence type="predicted"/>
<dbReference type="Proteomes" id="UP000821865">
    <property type="component" value="Chromosome 5"/>
</dbReference>